<proteinExistence type="predicted"/>
<gene>
    <name evidence="3" type="ORF">BJY01DRAFT_234511</name>
</gene>
<sequence length="511" mass="58132">MRVSTNYKALFFKAEEQRKQEAKLRKQVEERERQAREHNQLITFGEFIQYCHDLLWRPLRAEAPSRSTTGTIPPPTRKYCPLQLRPWTDCAARQQEIYTLVCHYLQPTEIDAPQLFTPLVALEHYSQQFTRQPISSKQDLETYKQLAMEDHVHDIITKLYKIPDTQEELQLGNRVWFNNHTNTLDKDIKPDASRSSTARPSRPDQFCIYQVNGSTSTLLTTVKYKPPHKLSIGSLQVVKPDTIPTEEPEKSELEFSYLTNSLVDMQLWVPLNDPGTLFYNLSEPYLDRTPIGGGLGHTSFDSVHAQIPTTDLQQNTLNIEHASSKYTSLEQTMATRSSTRCAPPSDAPPQEDSLDSDADYNTSTRQKQGISQVTLLPLGLQQGSIIDPLCPNANLHISNRQSDQHLVNAGTLVQMLKEQLNKDLDHNFTPIGLHGSFSALFKVTSITYRYTIISKATTSRRWKEVSQEADVYHILQRAQGLVIPVFLGVINLADVYFLHGARDIHHILLIG</sequence>
<reference evidence="3 4" key="1">
    <citation type="submission" date="2024-07" db="EMBL/GenBank/DDBJ databases">
        <title>Section-level genome sequencing and comparative genomics of Aspergillus sections Usti and Cavernicolus.</title>
        <authorList>
            <consortium name="Lawrence Berkeley National Laboratory"/>
            <person name="Nybo J.L."/>
            <person name="Vesth T.C."/>
            <person name="Theobald S."/>
            <person name="Frisvad J.C."/>
            <person name="Larsen T.O."/>
            <person name="Kjaerboelling I."/>
            <person name="Rothschild-Mancinelli K."/>
            <person name="Lyhne E.K."/>
            <person name="Kogle M.E."/>
            <person name="Barry K."/>
            <person name="Clum A."/>
            <person name="Na H."/>
            <person name="Ledsgaard L."/>
            <person name="Lin J."/>
            <person name="Lipzen A."/>
            <person name="Kuo A."/>
            <person name="Riley R."/>
            <person name="Mondo S."/>
            <person name="Labutti K."/>
            <person name="Haridas S."/>
            <person name="Pangalinan J."/>
            <person name="Salamov A.A."/>
            <person name="Simmons B.A."/>
            <person name="Magnuson J.K."/>
            <person name="Chen J."/>
            <person name="Drula E."/>
            <person name="Henrissat B."/>
            <person name="Wiebenga A."/>
            <person name="Lubbers R.J."/>
            <person name="Gomes A.C."/>
            <person name="Makela M.R."/>
            <person name="Stajich J."/>
            <person name="Grigoriev I.V."/>
            <person name="Mortensen U.H."/>
            <person name="De Vries R.P."/>
            <person name="Baker S.E."/>
            <person name="Andersen M.R."/>
        </authorList>
    </citation>
    <scope>NUCLEOTIDE SEQUENCE [LARGE SCALE GENOMIC DNA]</scope>
    <source>
        <strain evidence="3 4">CBS 123904</strain>
    </source>
</reference>
<evidence type="ECO:0000256" key="1">
    <source>
        <dbReference type="SAM" id="Coils"/>
    </source>
</evidence>
<feature type="coiled-coil region" evidence="1">
    <location>
        <begin position="12"/>
        <end position="41"/>
    </location>
</feature>
<name>A0ABR4K301_9EURO</name>
<evidence type="ECO:0000313" key="3">
    <source>
        <dbReference type="EMBL" id="KAL2846713.1"/>
    </source>
</evidence>
<feature type="compositionally biased region" description="Polar residues" evidence="2">
    <location>
        <begin position="330"/>
        <end position="340"/>
    </location>
</feature>
<evidence type="ECO:0000256" key="2">
    <source>
        <dbReference type="SAM" id="MobiDB-lite"/>
    </source>
</evidence>
<dbReference type="EMBL" id="JBFXLU010000061">
    <property type="protein sequence ID" value="KAL2846713.1"/>
    <property type="molecule type" value="Genomic_DNA"/>
</dbReference>
<organism evidence="3 4">
    <name type="scientific">Aspergillus pseudoustus</name>
    <dbReference type="NCBI Taxonomy" id="1810923"/>
    <lineage>
        <taxon>Eukaryota</taxon>
        <taxon>Fungi</taxon>
        <taxon>Dikarya</taxon>
        <taxon>Ascomycota</taxon>
        <taxon>Pezizomycotina</taxon>
        <taxon>Eurotiomycetes</taxon>
        <taxon>Eurotiomycetidae</taxon>
        <taxon>Eurotiales</taxon>
        <taxon>Aspergillaceae</taxon>
        <taxon>Aspergillus</taxon>
        <taxon>Aspergillus subgen. Nidulantes</taxon>
    </lineage>
</organism>
<protein>
    <submittedName>
        <fullName evidence="3">Uncharacterized protein</fullName>
    </submittedName>
</protein>
<keyword evidence="1" id="KW-0175">Coiled coil</keyword>
<feature type="region of interest" description="Disordered" evidence="2">
    <location>
        <begin position="330"/>
        <end position="366"/>
    </location>
</feature>
<evidence type="ECO:0000313" key="4">
    <source>
        <dbReference type="Proteomes" id="UP001610446"/>
    </source>
</evidence>
<dbReference type="Proteomes" id="UP001610446">
    <property type="component" value="Unassembled WGS sequence"/>
</dbReference>
<keyword evidence="4" id="KW-1185">Reference proteome</keyword>
<comment type="caution">
    <text evidence="3">The sequence shown here is derived from an EMBL/GenBank/DDBJ whole genome shotgun (WGS) entry which is preliminary data.</text>
</comment>
<accession>A0ABR4K301</accession>